<proteinExistence type="inferred from homology"/>
<comment type="similarity">
    <text evidence="1">Belongs to the bacterial solute-binding protein 1 family. WtpA subfamily.</text>
</comment>
<accession>A0A1M5K5J8</accession>
<dbReference type="InterPro" id="IPR050682">
    <property type="entry name" value="ModA/WtpA"/>
</dbReference>
<dbReference type="GO" id="GO:0030973">
    <property type="term" value="F:molybdate ion binding"/>
    <property type="evidence" value="ECO:0007669"/>
    <property type="project" value="TreeGrafter"/>
</dbReference>
<organism evidence="2 3">
    <name type="scientific">Halobaculum gomorrense</name>
    <dbReference type="NCBI Taxonomy" id="43928"/>
    <lineage>
        <taxon>Archaea</taxon>
        <taxon>Methanobacteriati</taxon>
        <taxon>Methanobacteriota</taxon>
        <taxon>Stenosarchaea group</taxon>
        <taxon>Halobacteria</taxon>
        <taxon>Halobacteriales</taxon>
        <taxon>Haloferacaceae</taxon>
        <taxon>Halobaculum</taxon>
    </lineage>
</organism>
<gene>
    <name evidence="2" type="ORF">SAMN05443636_0383</name>
</gene>
<dbReference type="EMBL" id="FQWV01000001">
    <property type="protein sequence ID" value="SHG48066.1"/>
    <property type="molecule type" value="Genomic_DNA"/>
</dbReference>
<reference evidence="2 3" key="1">
    <citation type="submission" date="2016-11" db="EMBL/GenBank/DDBJ databases">
        <authorList>
            <person name="Jaros S."/>
            <person name="Januszkiewicz K."/>
            <person name="Wedrychowicz H."/>
        </authorList>
    </citation>
    <scope>NUCLEOTIDE SEQUENCE [LARGE SCALE GENOMIC DNA]</scope>
    <source>
        <strain evidence="2 3">DSM 9297</strain>
    </source>
</reference>
<sequence>MPVTRRTALSALAAGLGVGGLAASTGCVGSSNASRASPGGDSVSVLAAGSLARVFDERLRPLAGDGVDLDLEFHGSAACARLVREGLRDPDVLVLADPALFEGIAERYTAVATNELVVAHAGDTVGGRAVARAEFPLDPVLERELRWGRTDPDADPLGYRTLFALRLAERARGRPYPEALASSRLFPEAELLAVFEAGALDAAVVYRNMALDHGVSHRVLPASVNLGSPARAEAYARETYELPDGTVVRGSPIRYGAVARRESAAVAAVFDAVVAGAWTGDAFGTPPSYPRVESVGSPGSDTPA</sequence>
<dbReference type="Pfam" id="PF13531">
    <property type="entry name" value="SBP_bac_11"/>
    <property type="match status" value="1"/>
</dbReference>
<dbReference type="SUPFAM" id="SSF53850">
    <property type="entry name" value="Periplasmic binding protein-like II"/>
    <property type="match status" value="1"/>
</dbReference>
<evidence type="ECO:0000313" key="2">
    <source>
        <dbReference type="EMBL" id="SHG48066.1"/>
    </source>
</evidence>
<dbReference type="Proteomes" id="UP000184357">
    <property type="component" value="Unassembled WGS sequence"/>
</dbReference>
<dbReference type="PANTHER" id="PTHR30632:SF16">
    <property type="entry name" value="MOLYBDATE_TUNGSTATE-BINDING PROTEIN WTPA"/>
    <property type="match status" value="1"/>
</dbReference>
<dbReference type="PROSITE" id="PS51318">
    <property type="entry name" value="TAT"/>
    <property type="match status" value="1"/>
</dbReference>
<evidence type="ECO:0000256" key="1">
    <source>
        <dbReference type="ARBA" id="ARBA00009438"/>
    </source>
</evidence>
<evidence type="ECO:0000313" key="3">
    <source>
        <dbReference type="Proteomes" id="UP000184357"/>
    </source>
</evidence>
<dbReference type="STRING" id="43928.SAMN05443636_0383"/>
<name>A0A1M5K5J8_9EURY</name>
<dbReference type="PANTHER" id="PTHR30632">
    <property type="entry name" value="MOLYBDATE-BINDING PERIPLASMIC PROTEIN"/>
    <property type="match status" value="1"/>
</dbReference>
<dbReference type="Gene3D" id="3.40.190.10">
    <property type="entry name" value="Periplasmic binding protein-like II"/>
    <property type="match status" value="2"/>
</dbReference>
<dbReference type="GO" id="GO:0015689">
    <property type="term" value="P:molybdate ion transport"/>
    <property type="evidence" value="ECO:0007669"/>
    <property type="project" value="TreeGrafter"/>
</dbReference>
<dbReference type="InterPro" id="IPR006311">
    <property type="entry name" value="TAT_signal"/>
</dbReference>
<protein>
    <submittedName>
        <fullName evidence="2">Molybdate/tungstate transport system substrate-binding protein</fullName>
    </submittedName>
</protein>
<dbReference type="PROSITE" id="PS51257">
    <property type="entry name" value="PROKAR_LIPOPROTEIN"/>
    <property type="match status" value="1"/>
</dbReference>
<keyword evidence="3" id="KW-1185">Reference proteome</keyword>
<dbReference type="AlphaFoldDB" id="A0A1M5K5J8"/>